<gene>
    <name evidence="5" type="ORF">Sylvanvirus20_3</name>
</gene>
<dbReference type="GO" id="GO:0000149">
    <property type="term" value="F:SNARE binding"/>
    <property type="evidence" value="ECO:0007669"/>
    <property type="project" value="TreeGrafter"/>
</dbReference>
<dbReference type="GO" id="GO:0005484">
    <property type="term" value="F:SNAP receptor activity"/>
    <property type="evidence" value="ECO:0007669"/>
    <property type="project" value="InterPro"/>
</dbReference>
<dbReference type="GO" id="GO:0006887">
    <property type="term" value="P:exocytosis"/>
    <property type="evidence" value="ECO:0007669"/>
    <property type="project" value="TreeGrafter"/>
</dbReference>
<proteinExistence type="inferred from homology"/>
<dbReference type="InterPro" id="IPR006012">
    <property type="entry name" value="Syntaxin/epimorphin_CS"/>
</dbReference>
<keyword evidence="3" id="KW-0472">Membrane</keyword>
<dbReference type="Pfam" id="PF05739">
    <property type="entry name" value="SNARE"/>
    <property type="match status" value="1"/>
</dbReference>
<protein>
    <submittedName>
        <fullName evidence="5">Syntaxin-2 isoform X3</fullName>
    </submittedName>
</protein>
<evidence type="ECO:0000256" key="1">
    <source>
        <dbReference type="ARBA" id="ARBA00004211"/>
    </source>
</evidence>
<dbReference type="GO" id="GO:0005886">
    <property type="term" value="C:plasma membrane"/>
    <property type="evidence" value="ECO:0007669"/>
    <property type="project" value="TreeGrafter"/>
</dbReference>
<dbReference type="SMART" id="SM00397">
    <property type="entry name" value="t_SNARE"/>
    <property type="match status" value="1"/>
</dbReference>
<dbReference type="CDD" id="cd15848">
    <property type="entry name" value="SNARE_syntaxin1-like"/>
    <property type="match status" value="1"/>
</dbReference>
<dbReference type="GO" id="GO:0006906">
    <property type="term" value="P:vesicle fusion"/>
    <property type="evidence" value="ECO:0007669"/>
    <property type="project" value="TreeGrafter"/>
</dbReference>
<comment type="subcellular location">
    <subcellularLocation>
        <location evidence="1">Membrane</location>
        <topology evidence="1">Single-pass type IV membrane protein</topology>
    </subcellularLocation>
</comment>
<dbReference type="PROSITE" id="PS50192">
    <property type="entry name" value="T_SNARE"/>
    <property type="match status" value="1"/>
</dbReference>
<accession>A0A3G5AIR0</accession>
<sequence length="290" mass="33500">MDRLIELRTLASVKVNVVTPEGDQHLHLNTSSLSSQSSSLSYAIVLSKFESIKRSIHQIDELSMDLERSITDSRAYKRMNKSTDRKITQGRQMCQKVQSKLSTFKYESNTTISANCHTFLLQLFLKSFTRLNKAVEAIRKAHIDRQKRDLKEHIPLHHFTESEVESIIHNGQTQEVIQQYAFAEKINQTTVIYLEERHLDILQLERDVTAIYEMFRDIATLVDVQSEHLNSIELHVSKSSNYVERAETEIQDAFQYQSKARKTRLLILACCLSILLVILLPILLVSMKHS</sequence>
<dbReference type="PANTHER" id="PTHR19957">
    <property type="entry name" value="SYNTAXIN"/>
    <property type="match status" value="1"/>
</dbReference>
<keyword evidence="3" id="KW-1133">Transmembrane helix</keyword>
<evidence type="ECO:0000256" key="3">
    <source>
        <dbReference type="SAM" id="Phobius"/>
    </source>
</evidence>
<name>A0A3G5AIR0_9VIRU</name>
<dbReference type="SUPFAM" id="SSF47661">
    <property type="entry name" value="t-snare proteins"/>
    <property type="match status" value="1"/>
</dbReference>
<dbReference type="EMBL" id="MK072526">
    <property type="protein sequence ID" value="AYV87038.1"/>
    <property type="molecule type" value="Genomic_DNA"/>
</dbReference>
<evidence type="ECO:0000259" key="4">
    <source>
        <dbReference type="PROSITE" id="PS50192"/>
    </source>
</evidence>
<evidence type="ECO:0000313" key="5">
    <source>
        <dbReference type="EMBL" id="AYV87038.1"/>
    </source>
</evidence>
<comment type="similarity">
    <text evidence="2">Belongs to the syntaxin family.</text>
</comment>
<reference evidence="5" key="1">
    <citation type="submission" date="2018-10" db="EMBL/GenBank/DDBJ databases">
        <title>Hidden diversity of soil giant viruses.</title>
        <authorList>
            <person name="Schulz F."/>
            <person name="Alteio L."/>
            <person name="Goudeau D."/>
            <person name="Ryan E.M."/>
            <person name="Malmstrom R.R."/>
            <person name="Blanchard J."/>
            <person name="Woyke T."/>
        </authorList>
    </citation>
    <scope>NUCLEOTIDE SEQUENCE</scope>
    <source>
        <strain evidence="5">SYV1</strain>
    </source>
</reference>
<feature type="domain" description="T-SNARE coiled-coil homology" evidence="4">
    <location>
        <begin position="191"/>
        <end position="253"/>
    </location>
</feature>
<dbReference type="InterPro" id="IPR045242">
    <property type="entry name" value="Syntaxin"/>
</dbReference>
<organism evidence="5">
    <name type="scientific">Sylvanvirus sp</name>
    <dbReference type="NCBI Taxonomy" id="2487774"/>
    <lineage>
        <taxon>Viruses</taxon>
    </lineage>
</organism>
<dbReference type="InterPro" id="IPR010989">
    <property type="entry name" value="SNARE"/>
</dbReference>
<dbReference type="Gene3D" id="1.20.5.110">
    <property type="match status" value="1"/>
</dbReference>
<feature type="transmembrane region" description="Helical" evidence="3">
    <location>
        <begin position="265"/>
        <end position="287"/>
    </location>
</feature>
<evidence type="ECO:0000256" key="2">
    <source>
        <dbReference type="ARBA" id="ARBA00009063"/>
    </source>
</evidence>
<dbReference type="PROSITE" id="PS00914">
    <property type="entry name" value="SYNTAXIN"/>
    <property type="match status" value="1"/>
</dbReference>
<dbReference type="PANTHER" id="PTHR19957:SF307">
    <property type="entry name" value="PROTEIN SSO1-RELATED"/>
    <property type="match status" value="1"/>
</dbReference>
<dbReference type="InterPro" id="IPR000727">
    <property type="entry name" value="T_SNARE_dom"/>
</dbReference>
<keyword evidence="3" id="KW-0812">Transmembrane</keyword>